<evidence type="ECO:0000313" key="3">
    <source>
        <dbReference type="EMBL" id="KAK7039006.1"/>
    </source>
</evidence>
<dbReference type="EMBL" id="JAYKXP010000081">
    <property type="protein sequence ID" value="KAK7029600.1"/>
    <property type="molecule type" value="Genomic_DNA"/>
</dbReference>
<comment type="caution">
    <text evidence="3">The sequence shown here is derived from an EMBL/GenBank/DDBJ whole genome shotgun (WGS) entry which is preliminary data.</text>
</comment>
<feature type="compositionally biased region" description="Basic and acidic residues" evidence="1">
    <location>
        <begin position="93"/>
        <end position="104"/>
    </location>
</feature>
<feature type="region of interest" description="Disordered" evidence="1">
    <location>
        <begin position="33"/>
        <end position="104"/>
    </location>
</feature>
<keyword evidence="4" id="KW-1185">Reference proteome</keyword>
<feature type="compositionally biased region" description="Polar residues" evidence="1">
    <location>
        <begin position="67"/>
        <end position="85"/>
    </location>
</feature>
<sequence length="122" mass="14218">MPFDVNESFFGKAHHHYGPNLEASVTTCKFGRSVEPEEMSQWTPLRRRPSSTWRTSPSSSEESASWPQTYEPSSISLSTDDQAQPQRRKRKTPPTDESHPYSKRFDDRQKEFLYKFLFVDGL</sequence>
<evidence type="ECO:0000313" key="4">
    <source>
        <dbReference type="Proteomes" id="UP001383192"/>
    </source>
</evidence>
<accession>A0AAW0CKH9</accession>
<organism evidence="3 4">
    <name type="scientific">Paramarasmius palmivorus</name>
    <dbReference type="NCBI Taxonomy" id="297713"/>
    <lineage>
        <taxon>Eukaryota</taxon>
        <taxon>Fungi</taxon>
        <taxon>Dikarya</taxon>
        <taxon>Basidiomycota</taxon>
        <taxon>Agaricomycotina</taxon>
        <taxon>Agaricomycetes</taxon>
        <taxon>Agaricomycetidae</taxon>
        <taxon>Agaricales</taxon>
        <taxon>Marasmiineae</taxon>
        <taxon>Marasmiaceae</taxon>
        <taxon>Paramarasmius</taxon>
    </lineage>
</organism>
<protein>
    <submittedName>
        <fullName evidence="3">Uncharacterized protein</fullName>
    </submittedName>
</protein>
<reference evidence="3 4" key="1">
    <citation type="submission" date="2024-01" db="EMBL/GenBank/DDBJ databases">
        <title>A draft genome for a cacao thread blight-causing isolate of Paramarasmius palmivorus.</title>
        <authorList>
            <person name="Baruah I.K."/>
            <person name="Bukari Y."/>
            <person name="Amoako-Attah I."/>
            <person name="Meinhardt L.W."/>
            <person name="Bailey B.A."/>
            <person name="Cohen S.P."/>
        </authorList>
    </citation>
    <scope>NUCLEOTIDE SEQUENCE [LARGE SCALE GENOMIC DNA]</scope>
    <source>
        <strain evidence="3 4">GH-12</strain>
    </source>
</reference>
<dbReference type="EMBL" id="JAYKXP010000041">
    <property type="protein sequence ID" value="KAK7039006.1"/>
    <property type="molecule type" value="Genomic_DNA"/>
</dbReference>
<proteinExistence type="predicted"/>
<evidence type="ECO:0000256" key="1">
    <source>
        <dbReference type="SAM" id="MobiDB-lite"/>
    </source>
</evidence>
<name>A0AAW0CKH9_9AGAR</name>
<feature type="compositionally biased region" description="Low complexity" evidence="1">
    <location>
        <begin position="50"/>
        <end position="66"/>
    </location>
</feature>
<gene>
    <name evidence="3" type="ORF">VNI00_010398</name>
    <name evidence="2" type="ORF">VNI00_014477</name>
</gene>
<dbReference type="AlphaFoldDB" id="A0AAW0CKH9"/>
<evidence type="ECO:0000313" key="2">
    <source>
        <dbReference type="EMBL" id="KAK7029600.1"/>
    </source>
</evidence>
<dbReference type="Proteomes" id="UP001383192">
    <property type="component" value="Unassembled WGS sequence"/>
</dbReference>